<dbReference type="OrthoDB" id="9815002at2"/>
<protein>
    <recommendedName>
        <fullName evidence="2">Transglycosylase SLT domain-containing protein</fullName>
    </recommendedName>
</protein>
<dbReference type="Pfam" id="PF01464">
    <property type="entry name" value="SLT"/>
    <property type="match status" value="1"/>
</dbReference>
<dbReference type="RefSeq" id="WP_068346103.1">
    <property type="nucleotide sequence ID" value="NZ_JFHK01000004.1"/>
</dbReference>
<keyword evidence="1" id="KW-0472">Membrane</keyword>
<comment type="caution">
    <text evidence="3">The sequence shown here is derived from an EMBL/GenBank/DDBJ whole genome shotgun (WGS) entry which is preliminary data.</text>
</comment>
<reference evidence="3 4" key="1">
    <citation type="submission" date="2014-02" db="EMBL/GenBank/DDBJ databases">
        <title>Kosmotoga genome sequencing.</title>
        <authorList>
            <person name="Pollo S.M."/>
            <person name="Charchuk R."/>
            <person name="Nesbo C.L."/>
        </authorList>
    </citation>
    <scope>NUCLEOTIDE SEQUENCE [LARGE SCALE GENOMIC DNA]</scope>
    <source>
        <strain evidence="3 4">S304</strain>
    </source>
</reference>
<keyword evidence="1" id="KW-1133">Transmembrane helix</keyword>
<dbReference type="PATRIC" id="fig|1453497.3.peg.1335"/>
<keyword evidence="1" id="KW-0812">Transmembrane</keyword>
<dbReference type="AlphaFoldDB" id="A0A176K1Z0"/>
<keyword evidence="4" id="KW-1185">Reference proteome</keyword>
<name>A0A176K1Z0_9BACT</name>
<evidence type="ECO:0000313" key="4">
    <source>
        <dbReference type="Proteomes" id="UP000077339"/>
    </source>
</evidence>
<evidence type="ECO:0000259" key="2">
    <source>
        <dbReference type="Pfam" id="PF01464"/>
    </source>
</evidence>
<evidence type="ECO:0000313" key="3">
    <source>
        <dbReference type="EMBL" id="OAA31179.1"/>
    </source>
</evidence>
<gene>
    <name evidence="3" type="ORF">AT15_06690</name>
</gene>
<dbReference type="EMBL" id="JFHK01000004">
    <property type="protein sequence ID" value="OAA31179.1"/>
    <property type="molecule type" value="Genomic_DNA"/>
</dbReference>
<evidence type="ECO:0000256" key="1">
    <source>
        <dbReference type="SAM" id="Phobius"/>
    </source>
</evidence>
<dbReference type="STRING" id="1453497.AT15_06690"/>
<dbReference type="Gene3D" id="1.10.530.10">
    <property type="match status" value="1"/>
</dbReference>
<proteinExistence type="predicted"/>
<dbReference type="InterPro" id="IPR008258">
    <property type="entry name" value="Transglycosylase_SLT_dom_1"/>
</dbReference>
<dbReference type="Proteomes" id="UP000077339">
    <property type="component" value="Unassembled WGS sequence"/>
</dbReference>
<dbReference type="SUPFAM" id="SSF53955">
    <property type="entry name" value="Lysozyme-like"/>
    <property type="match status" value="1"/>
</dbReference>
<feature type="transmembrane region" description="Helical" evidence="1">
    <location>
        <begin position="9"/>
        <end position="28"/>
    </location>
</feature>
<accession>A0A176K1Z0</accession>
<sequence length="265" mass="29946">MNKRNSDMLVFTLLLSLIILISILIIIFNPYTSSKIVRKLAVLYNKGLNANFTEYLNDSNYAYPQDVLSAYNFFKGRELSDFHGFSVSRVATNVLLDIYEGGDPSIEALVRDSHKKKNPLLKERIVKAIGLASVTNMYDVDPEQLSNAIYNALTDFSSIQLQLSVGSESLTLDLSEIEPEIVLAICFKESGLNPFALGEVIGEIPEFKYSRGLMQIYQKTLYTLNTWLADNGINISPEELWNIRNNIFLGMVYLAYAREQLMKGE</sequence>
<organism evidence="3 4">
    <name type="scientific">Kosmotoga arenicorallina S304</name>
    <dbReference type="NCBI Taxonomy" id="1453497"/>
    <lineage>
        <taxon>Bacteria</taxon>
        <taxon>Thermotogati</taxon>
        <taxon>Thermotogota</taxon>
        <taxon>Thermotogae</taxon>
        <taxon>Kosmotogales</taxon>
        <taxon>Kosmotogaceae</taxon>
        <taxon>Kosmotoga</taxon>
    </lineage>
</organism>
<dbReference type="InterPro" id="IPR023346">
    <property type="entry name" value="Lysozyme-like_dom_sf"/>
</dbReference>
<feature type="domain" description="Transglycosylase SLT" evidence="2">
    <location>
        <begin position="176"/>
        <end position="260"/>
    </location>
</feature>